<protein>
    <submittedName>
        <fullName evidence="5">Oxidoreductase</fullName>
    </submittedName>
</protein>
<evidence type="ECO:0000256" key="2">
    <source>
        <dbReference type="ARBA" id="ARBA00023002"/>
    </source>
</evidence>
<evidence type="ECO:0000313" key="6">
    <source>
        <dbReference type="Proteomes" id="UP000050509"/>
    </source>
</evidence>
<dbReference type="Pfam" id="PF01408">
    <property type="entry name" value="GFO_IDH_MocA"/>
    <property type="match status" value="1"/>
</dbReference>
<dbReference type="PANTHER" id="PTHR43818:SF11">
    <property type="entry name" value="BCDNA.GH03377"/>
    <property type="match status" value="1"/>
</dbReference>
<dbReference type="InterPro" id="IPR050463">
    <property type="entry name" value="Gfo/Idh/MocA_oxidrdct_glycsds"/>
</dbReference>
<dbReference type="GO" id="GO:0000166">
    <property type="term" value="F:nucleotide binding"/>
    <property type="evidence" value="ECO:0007669"/>
    <property type="project" value="InterPro"/>
</dbReference>
<accession>A0A0P9DVP2</accession>
<feature type="domain" description="Gfo/Idh/MocA-like oxidoreductase C-terminal" evidence="4">
    <location>
        <begin position="198"/>
        <end position="350"/>
    </location>
</feature>
<dbReference type="InterPro" id="IPR036291">
    <property type="entry name" value="NAD(P)-bd_dom_sf"/>
</dbReference>
<dbReference type="SUPFAM" id="SSF51735">
    <property type="entry name" value="NAD(P)-binding Rossmann-fold domains"/>
    <property type="match status" value="1"/>
</dbReference>
<evidence type="ECO:0000256" key="1">
    <source>
        <dbReference type="ARBA" id="ARBA00010928"/>
    </source>
</evidence>
<organism evidence="5 6">
    <name type="scientific">Kouleothrix aurantiaca</name>
    <dbReference type="NCBI Taxonomy" id="186479"/>
    <lineage>
        <taxon>Bacteria</taxon>
        <taxon>Bacillati</taxon>
        <taxon>Chloroflexota</taxon>
        <taxon>Chloroflexia</taxon>
        <taxon>Chloroflexales</taxon>
        <taxon>Roseiflexineae</taxon>
        <taxon>Roseiflexaceae</taxon>
        <taxon>Kouleothrix</taxon>
    </lineage>
</organism>
<dbReference type="Pfam" id="PF02894">
    <property type="entry name" value="GFO_IDH_MocA_C"/>
    <property type="match status" value="1"/>
</dbReference>
<dbReference type="InterPro" id="IPR000683">
    <property type="entry name" value="Gfo/Idh/MocA-like_OxRdtase_N"/>
</dbReference>
<comment type="similarity">
    <text evidence="1">Belongs to the Gfo/Idh/MocA family.</text>
</comment>
<feature type="domain" description="Gfo/Idh/MocA-like oxidoreductase N-terminal" evidence="3">
    <location>
        <begin position="9"/>
        <end position="128"/>
    </location>
</feature>
<dbReference type="InterPro" id="IPR004104">
    <property type="entry name" value="Gfo/Idh/MocA-like_OxRdtase_C"/>
</dbReference>
<dbReference type="EMBL" id="LJCR01000101">
    <property type="protein sequence ID" value="KPV54174.1"/>
    <property type="molecule type" value="Genomic_DNA"/>
</dbReference>
<dbReference type="GO" id="GO:0016491">
    <property type="term" value="F:oxidoreductase activity"/>
    <property type="evidence" value="ECO:0007669"/>
    <property type="project" value="UniProtKB-KW"/>
</dbReference>
<keyword evidence="6" id="KW-1185">Reference proteome</keyword>
<name>A0A0P9DVP2_9CHLR</name>
<dbReference type="AlphaFoldDB" id="A0A0P9DVP2"/>
<evidence type="ECO:0000259" key="4">
    <source>
        <dbReference type="Pfam" id="PF02894"/>
    </source>
</evidence>
<evidence type="ECO:0000313" key="5">
    <source>
        <dbReference type="EMBL" id="KPV54174.1"/>
    </source>
</evidence>
<dbReference type="PANTHER" id="PTHR43818">
    <property type="entry name" value="BCDNA.GH03377"/>
    <property type="match status" value="1"/>
</dbReference>
<reference evidence="5 6" key="1">
    <citation type="submission" date="2015-09" db="EMBL/GenBank/DDBJ databases">
        <title>Draft genome sequence of Kouleothrix aurantiaca JCM 19913.</title>
        <authorList>
            <person name="Hemp J."/>
        </authorList>
    </citation>
    <scope>NUCLEOTIDE SEQUENCE [LARGE SCALE GENOMIC DNA]</scope>
    <source>
        <strain evidence="5 6">COM-B</strain>
    </source>
</reference>
<dbReference type="Gene3D" id="3.40.50.720">
    <property type="entry name" value="NAD(P)-binding Rossmann-like Domain"/>
    <property type="match status" value="1"/>
</dbReference>
<dbReference type="Proteomes" id="UP000050509">
    <property type="component" value="Unassembled WGS sequence"/>
</dbReference>
<gene>
    <name evidence="5" type="ORF">SE17_05405</name>
</gene>
<sequence>MMNKESRLLRIGVLGAGPIAQAGHFEACRKARNAELYAICDAAEDLLAHMAAVHGPRVTYSDYDAMLADPQVEAVLIAVADQFHIPLARKAIAAGKHALVEKPLGVAIEECEMLRSELNATDLVLQIGNNRRFDPGIAFARQFAQEQLGQRLAFKAWYHDSLYRYTMTDNLQPLMHTSAQARRPAGNPKADKRRYFILGHASHLVDTTRFLGGEIVGVRARLAERFESYCWFVAVDFADGSVGHIDLIIPVRGDFEEGFQLFGEHGSATGRMPLTWYHKSSTVECFSAKDRQYHRPLGEDSFTYKLQIEGFADTILHGIAQHGANIDDGIAAMRAMVAIARSAETGEAVRLADVSGAV</sequence>
<comment type="caution">
    <text evidence="5">The sequence shown here is derived from an EMBL/GenBank/DDBJ whole genome shotgun (WGS) entry which is preliminary data.</text>
</comment>
<dbReference type="SUPFAM" id="SSF55347">
    <property type="entry name" value="Glyceraldehyde-3-phosphate dehydrogenase-like, C-terminal domain"/>
    <property type="match status" value="1"/>
</dbReference>
<dbReference type="Gene3D" id="3.30.360.10">
    <property type="entry name" value="Dihydrodipicolinate Reductase, domain 2"/>
    <property type="match status" value="1"/>
</dbReference>
<keyword evidence="2" id="KW-0560">Oxidoreductase</keyword>
<evidence type="ECO:0000259" key="3">
    <source>
        <dbReference type="Pfam" id="PF01408"/>
    </source>
</evidence>
<proteinExistence type="inferred from homology"/>